<proteinExistence type="predicted"/>
<dbReference type="STRING" id="47427.A0A2H3DNJ0"/>
<evidence type="ECO:0000256" key="1">
    <source>
        <dbReference type="SAM" id="SignalP"/>
    </source>
</evidence>
<name>A0A2H3DNJ0_ARMGA</name>
<organism evidence="2 3">
    <name type="scientific">Armillaria gallica</name>
    <name type="common">Bulbous honey fungus</name>
    <name type="synonym">Armillaria bulbosa</name>
    <dbReference type="NCBI Taxonomy" id="47427"/>
    <lineage>
        <taxon>Eukaryota</taxon>
        <taxon>Fungi</taxon>
        <taxon>Dikarya</taxon>
        <taxon>Basidiomycota</taxon>
        <taxon>Agaricomycotina</taxon>
        <taxon>Agaricomycetes</taxon>
        <taxon>Agaricomycetidae</taxon>
        <taxon>Agaricales</taxon>
        <taxon>Marasmiineae</taxon>
        <taxon>Physalacriaceae</taxon>
        <taxon>Armillaria</taxon>
    </lineage>
</organism>
<dbReference type="OrthoDB" id="3255642at2759"/>
<sequence length="242" mass="26595">MRFSLLFTLSALPVIAFACEGECITGVTAAFVAGVLVHLKTVILPVFLYTSLDIPCPSDDSQLLAPIEPLLGAFESDAPPCFQQNIFPGYFHGKCQVNGVDPEGCPNPDCAVVCGTPGSLIHYYEKLLDIVCDSTTTVCQNMTSPHSNVYQAIEKNMLEAMSSHSSSRRTFRFSRSTFYPTIAMTPSATGFSKCSRSPNFSQVFQSHMSELPRAVKNACKKRNDGNGRWTFPHMKEKILSYP</sequence>
<feature type="signal peptide" evidence="1">
    <location>
        <begin position="1"/>
        <end position="18"/>
    </location>
</feature>
<dbReference type="AlphaFoldDB" id="A0A2H3DNJ0"/>
<accession>A0A2H3DNJ0</accession>
<protein>
    <submittedName>
        <fullName evidence="2">Uncharacterized protein</fullName>
    </submittedName>
</protein>
<reference evidence="3" key="1">
    <citation type="journal article" date="2017" name="Nat. Ecol. Evol.">
        <title>Genome expansion and lineage-specific genetic innovations in the forest pathogenic fungi Armillaria.</title>
        <authorList>
            <person name="Sipos G."/>
            <person name="Prasanna A.N."/>
            <person name="Walter M.C."/>
            <person name="O'Connor E."/>
            <person name="Balint B."/>
            <person name="Krizsan K."/>
            <person name="Kiss B."/>
            <person name="Hess J."/>
            <person name="Varga T."/>
            <person name="Slot J."/>
            <person name="Riley R."/>
            <person name="Boka B."/>
            <person name="Rigling D."/>
            <person name="Barry K."/>
            <person name="Lee J."/>
            <person name="Mihaltcheva S."/>
            <person name="LaButti K."/>
            <person name="Lipzen A."/>
            <person name="Waldron R."/>
            <person name="Moloney N.M."/>
            <person name="Sperisen C."/>
            <person name="Kredics L."/>
            <person name="Vagvoelgyi C."/>
            <person name="Patrignani A."/>
            <person name="Fitzpatrick D."/>
            <person name="Nagy I."/>
            <person name="Doyle S."/>
            <person name="Anderson J.B."/>
            <person name="Grigoriev I.V."/>
            <person name="Gueldener U."/>
            <person name="Muensterkoetter M."/>
            <person name="Nagy L.G."/>
        </authorList>
    </citation>
    <scope>NUCLEOTIDE SEQUENCE [LARGE SCALE GENOMIC DNA]</scope>
    <source>
        <strain evidence="3">Ar21-2</strain>
    </source>
</reference>
<gene>
    <name evidence="2" type="ORF">ARMGADRAFT_934918</name>
</gene>
<dbReference type="OMA" id="NNTRYLM"/>
<evidence type="ECO:0000313" key="3">
    <source>
        <dbReference type="Proteomes" id="UP000217790"/>
    </source>
</evidence>
<dbReference type="InParanoid" id="A0A2H3DNJ0"/>
<keyword evidence="3" id="KW-1185">Reference proteome</keyword>
<dbReference type="EMBL" id="KZ293667">
    <property type="protein sequence ID" value="PBK89823.1"/>
    <property type="molecule type" value="Genomic_DNA"/>
</dbReference>
<keyword evidence="1" id="KW-0732">Signal</keyword>
<dbReference type="Proteomes" id="UP000217790">
    <property type="component" value="Unassembled WGS sequence"/>
</dbReference>
<evidence type="ECO:0000313" key="2">
    <source>
        <dbReference type="EMBL" id="PBK89823.1"/>
    </source>
</evidence>
<feature type="chain" id="PRO_5013655561" evidence="1">
    <location>
        <begin position="19"/>
        <end position="242"/>
    </location>
</feature>
<dbReference type="PROSITE" id="PS51257">
    <property type="entry name" value="PROKAR_LIPOPROTEIN"/>
    <property type="match status" value="1"/>
</dbReference>